<dbReference type="AlphaFoldDB" id="A0A938Y005"/>
<evidence type="ECO:0000313" key="1">
    <source>
        <dbReference type="EMBL" id="MBM7590876.1"/>
    </source>
</evidence>
<keyword evidence="2" id="KW-1185">Reference proteome</keyword>
<sequence length="190" mass="21788">MKSKHLEFWLTWNNNAERLRLPVLPPKISVKIGHSYTDIELVAVGEATIIGDPQLDEYSFSTIWPETYDPGICDYEGFPSPEEFVETIKRWKNSGYPIRFTVTGSSINTPATIRDFSHEWDGFDIEFSLTLKEYRFITLESTNVNISFQTVNGGKIRPDTRSAKVSSTKDKEKESLVDQYLSRGKPKLKK</sequence>
<dbReference type="Proteomes" id="UP000717624">
    <property type="component" value="Unassembled WGS sequence"/>
</dbReference>
<proteinExistence type="predicted"/>
<comment type="caution">
    <text evidence="1">The sequence shown here is derived from an EMBL/GenBank/DDBJ whole genome shotgun (WGS) entry which is preliminary data.</text>
</comment>
<name>A0A938Y005_9BACL</name>
<organism evidence="1 2">
    <name type="scientific">Brevibacillus fulvus</name>
    <dbReference type="NCBI Taxonomy" id="1125967"/>
    <lineage>
        <taxon>Bacteria</taxon>
        <taxon>Bacillati</taxon>
        <taxon>Bacillota</taxon>
        <taxon>Bacilli</taxon>
        <taxon>Bacillales</taxon>
        <taxon>Paenibacillaceae</taxon>
        <taxon>Brevibacillus</taxon>
    </lineage>
</organism>
<dbReference type="EMBL" id="JAFBEB010000008">
    <property type="protein sequence ID" value="MBM7590876.1"/>
    <property type="molecule type" value="Genomic_DNA"/>
</dbReference>
<protein>
    <submittedName>
        <fullName evidence="1">Uncharacterized protein</fullName>
    </submittedName>
</protein>
<reference evidence="1" key="1">
    <citation type="submission" date="2021-01" db="EMBL/GenBank/DDBJ databases">
        <title>Genomic Encyclopedia of Type Strains, Phase IV (KMG-IV): sequencing the most valuable type-strain genomes for metagenomic binning, comparative biology and taxonomic classification.</title>
        <authorList>
            <person name="Goeker M."/>
        </authorList>
    </citation>
    <scope>NUCLEOTIDE SEQUENCE</scope>
    <source>
        <strain evidence="1">DSM 25523</strain>
    </source>
</reference>
<evidence type="ECO:0000313" key="2">
    <source>
        <dbReference type="Proteomes" id="UP000717624"/>
    </source>
</evidence>
<accession>A0A938Y005</accession>
<dbReference type="RefSeq" id="WP_204518626.1">
    <property type="nucleotide sequence ID" value="NZ_BAABIN010000005.1"/>
</dbReference>
<gene>
    <name evidence="1" type="ORF">JOD01_002488</name>
</gene>